<dbReference type="Pfam" id="PF00147">
    <property type="entry name" value="Fibrinogen_C"/>
    <property type="match status" value="1"/>
</dbReference>
<protein>
    <recommendedName>
        <fullName evidence="3">Fibrinogen C-terminal domain-containing protein</fullName>
    </recommendedName>
</protein>
<accession>A0A4U5NFK7</accession>
<dbReference type="SMART" id="SM00186">
    <property type="entry name" value="FBG"/>
    <property type="match status" value="1"/>
</dbReference>
<feature type="signal peptide" evidence="2">
    <location>
        <begin position="1"/>
        <end position="17"/>
    </location>
</feature>
<dbReference type="GO" id="GO:0005615">
    <property type="term" value="C:extracellular space"/>
    <property type="evidence" value="ECO:0007669"/>
    <property type="project" value="TreeGrafter"/>
</dbReference>
<dbReference type="OrthoDB" id="5866198at2759"/>
<dbReference type="PANTHER" id="PTHR19143">
    <property type="entry name" value="FIBRINOGEN/TENASCIN/ANGIOPOEITIN"/>
    <property type="match status" value="1"/>
</dbReference>
<reference evidence="4" key="1">
    <citation type="submission" date="2013-11" db="EMBL/GenBank/DDBJ databases">
        <authorList>
            <person name="Sternberg P."/>
            <person name="Dillman A."/>
            <person name="Macchietto M."/>
        </authorList>
    </citation>
    <scope>NUCLEOTIDE SEQUENCE</scope>
    <source>
        <strain evidence="4">ALL</strain>
    </source>
</reference>
<dbReference type="InterPro" id="IPR036056">
    <property type="entry name" value="Fibrinogen-like_C"/>
</dbReference>
<keyword evidence="2" id="KW-0732">Signal</keyword>
<feature type="chain" id="PRO_5020464879" description="Fibrinogen C-terminal domain-containing protein" evidence="2">
    <location>
        <begin position="18"/>
        <end position="707"/>
    </location>
</feature>
<dbReference type="AlphaFoldDB" id="A0A4U5NFK7"/>
<dbReference type="Gene3D" id="3.90.215.10">
    <property type="entry name" value="Gamma Fibrinogen, chain A, domain 1"/>
    <property type="match status" value="1"/>
</dbReference>
<dbReference type="InterPro" id="IPR050373">
    <property type="entry name" value="Fibrinogen_C-term_domain"/>
</dbReference>
<dbReference type="InterPro" id="IPR020837">
    <property type="entry name" value="Fibrinogen_CS"/>
</dbReference>
<reference evidence="4" key="3">
    <citation type="journal article" date="2019" name="G3 (Bethesda)">
        <title>Hybrid Assembly of the Genome of the Entomopathogenic Nematode Steinernema carpocapsae Identifies the X-Chromosome.</title>
        <authorList>
            <person name="Serra L."/>
            <person name="Macchietto M."/>
            <person name="Macias-Munoz A."/>
            <person name="McGill C.J."/>
            <person name="Rodriguez I.M."/>
            <person name="Rodriguez B."/>
            <person name="Murad R."/>
            <person name="Mortazavi A."/>
        </authorList>
    </citation>
    <scope>NUCLEOTIDE SEQUENCE</scope>
    <source>
        <strain evidence="4">ALL</strain>
    </source>
</reference>
<evidence type="ECO:0000259" key="3">
    <source>
        <dbReference type="PROSITE" id="PS51406"/>
    </source>
</evidence>
<evidence type="ECO:0000313" key="4">
    <source>
        <dbReference type="EMBL" id="TKR81476.1"/>
    </source>
</evidence>
<dbReference type="PROSITE" id="PS00514">
    <property type="entry name" value="FIBRINOGEN_C_1"/>
    <property type="match status" value="1"/>
</dbReference>
<dbReference type="PROSITE" id="PS51406">
    <property type="entry name" value="FIBRINOGEN_C_2"/>
    <property type="match status" value="1"/>
</dbReference>
<organism evidence="4">
    <name type="scientific">Steinernema carpocapsae</name>
    <name type="common">Entomopathogenic nematode</name>
    <dbReference type="NCBI Taxonomy" id="34508"/>
    <lineage>
        <taxon>Eukaryota</taxon>
        <taxon>Metazoa</taxon>
        <taxon>Ecdysozoa</taxon>
        <taxon>Nematoda</taxon>
        <taxon>Chromadorea</taxon>
        <taxon>Rhabditida</taxon>
        <taxon>Tylenchina</taxon>
        <taxon>Panagrolaimomorpha</taxon>
        <taxon>Strongyloidoidea</taxon>
        <taxon>Steinernematidae</taxon>
        <taxon>Steinernema</taxon>
    </lineage>
</organism>
<name>A0A4U5NFK7_STECR</name>
<dbReference type="InterPro" id="IPR014716">
    <property type="entry name" value="Fibrinogen_a/b/g_C_1"/>
</dbReference>
<dbReference type="STRING" id="34508.A0A4U5NFK7"/>
<dbReference type="InterPro" id="IPR002181">
    <property type="entry name" value="Fibrinogen_a/b/g_C_dom"/>
</dbReference>
<reference evidence="4" key="2">
    <citation type="journal article" date="2015" name="Genome Biol.">
        <title>Comparative genomics of Steinernema reveals deeply conserved gene regulatory networks.</title>
        <authorList>
            <person name="Dillman A.R."/>
            <person name="Macchietto M."/>
            <person name="Porter C.F."/>
            <person name="Rogers A."/>
            <person name="Williams B."/>
            <person name="Antoshechkin I."/>
            <person name="Lee M.M."/>
            <person name="Goodwin Z."/>
            <person name="Lu X."/>
            <person name="Lewis E.E."/>
            <person name="Goodrich-Blair H."/>
            <person name="Stock S.P."/>
            <person name="Adams B.J."/>
            <person name="Sternberg P.W."/>
            <person name="Mortazavi A."/>
        </authorList>
    </citation>
    <scope>NUCLEOTIDE SEQUENCE [LARGE SCALE GENOMIC DNA]</scope>
    <source>
        <strain evidence="4">ALL</strain>
    </source>
</reference>
<sequence length="707" mass="81824">MALKLVILLFCFIWCCGICVKEEDGYQEIVERMEKMDRRLKTVEGICTQKSGNEELTKALEAFNVDKLKDHLLDKSSNRRSKRDTSNSNRILSMAQQLHNLRSELSVVRSLQNKNDPKMKSEISQTQSQINELLNVTEQISRDLIYLKKSTGPSVSKDGLVVDIDDEDSLKNVEIENLKGRIWNIDERMREFDGTFKWNEFWLDRLQKQLQEVIRNQGTLVGKLDTIDKVRAGNTEVEEGSGYGSNPNQQVDYVFQGHETNQAGNLAEDFEDLRYEISSLQTLTDDLSEQLRERQQFVSSNVSQLASTIDNMTSKYSYMEAELENFKAMVSSVKKVNKNRIESISLDVKETKHHTDRAIAVADVVKKVQQDLFTKLVNQTERLREIDGQVTRYALKLTELQADFLNATLFLHKTTVYDQVQDEKYYRLKALVEGLERTLDSNAVDLKEIQRKMKQKVDYDNFRTIEKSIEHDGVKLSNLDSQLKFLKLMQRDAASTIGKLQQTLPGDCSEYDNGKTRKNVLVKPEIAKKAFFVNCNDGWTVIQERFGDNETSFNRTAVEYEQGFGNINKSFWIGNDMLHYLTESFKTQIKFETWDLFGDYRVAYYEKFHVSVKEFNYRLTISGYQENRSNLTDSMSEHSGMEFSAYDKDNDKSSTHCGRYYLSGWWFANCIKANLNGLPNIGIVWFDTNSNDWLHLKQARISVRPVL</sequence>
<dbReference type="EMBL" id="AZBU02000004">
    <property type="protein sequence ID" value="TKR81476.1"/>
    <property type="molecule type" value="Genomic_DNA"/>
</dbReference>
<keyword evidence="1" id="KW-1015">Disulfide bond</keyword>
<evidence type="ECO:0000256" key="1">
    <source>
        <dbReference type="ARBA" id="ARBA00023157"/>
    </source>
</evidence>
<feature type="domain" description="Fibrinogen C-terminal" evidence="3">
    <location>
        <begin position="499"/>
        <end position="707"/>
    </location>
</feature>
<proteinExistence type="predicted"/>
<evidence type="ECO:0000256" key="2">
    <source>
        <dbReference type="SAM" id="SignalP"/>
    </source>
</evidence>
<gene>
    <name evidence="4" type="ORF">L596_015340</name>
</gene>
<comment type="caution">
    <text evidence="4">The sequence shown here is derived from an EMBL/GenBank/DDBJ whole genome shotgun (WGS) entry which is preliminary data.</text>
</comment>
<dbReference type="SUPFAM" id="SSF56496">
    <property type="entry name" value="Fibrinogen C-terminal domain-like"/>
    <property type="match status" value="1"/>
</dbReference>